<dbReference type="Proteomes" id="UP000195981">
    <property type="component" value="Unassembled WGS sequence"/>
</dbReference>
<keyword evidence="4 5" id="KW-0472">Membrane</keyword>
<keyword evidence="4 5" id="KW-1133">Transmembrane helix</keyword>
<keyword evidence="4 5" id="KW-0812">Transmembrane</keyword>
<evidence type="ECO:0000259" key="7">
    <source>
        <dbReference type="PROSITE" id="PS51846"/>
    </source>
</evidence>
<dbReference type="InterPro" id="IPR002550">
    <property type="entry name" value="CNNM"/>
</dbReference>
<sequence>MSDTAALLLGLAMLAGNAFFVAAEFAVMSARRSQLEPLVAAGRPGARTALWAIEHVSMMLAAAQFGVTVCSVTLGAVAEPAIAHYLEPLFHAVGVPEAAVHPVAFTIALLIASYLHVVLGEMVPKNISIALPVGSVILLATPLVIIARALTPVIWLLNSFANALIRVLGMQPRDEVGSDFTAEDIAAIVDESRREGLLDDDQGLLQGAIQFSERLARDVMVPMDEVVTVTYDVSPAQIEQLVARTGYSRIGVRNDAGDLVGYIHLKDVLLGPDAPDSAYDEPIHPGIVRAVVSVADDDDVEEVLRAMQYNGAHMARVDSPAARSVGAVFLEDVLEELVGEVKDVMQRHGV</sequence>
<dbReference type="PROSITE" id="PS51371">
    <property type="entry name" value="CBS"/>
    <property type="match status" value="1"/>
</dbReference>
<feature type="transmembrane region" description="Helical" evidence="5">
    <location>
        <begin position="49"/>
        <end position="78"/>
    </location>
</feature>
<gene>
    <name evidence="8" type="ORF">FM110_01790</name>
</gene>
<accession>A0A1X6WVP3</accession>
<feature type="domain" description="CNNM transmembrane" evidence="7">
    <location>
        <begin position="1"/>
        <end position="202"/>
    </location>
</feature>
<dbReference type="EMBL" id="FWFG01000015">
    <property type="protein sequence ID" value="SLM88450.1"/>
    <property type="molecule type" value="Genomic_DNA"/>
</dbReference>
<evidence type="ECO:0000256" key="1">
    <source>
        <dbReference type="ARBA" id="ARBA00004651"/>
    </source>
</evidence>
<protein>
    <submittedName>
        <fullName evidence="8">Uncharacterized protein Rv1841c/MT1889</fullName>
    </submittedName>
</protein>
<dbReference type="Gene3D" id="3.10.580.10">
    <property type="entry name" value="CBS-domain"/>
    <property type="match status" value="1"/>
</dbReference>
<keyword evidence="9" id="KW-1185">Reference proteome</keyword>
<organism evidence="8 9">
    <name type="scientific">Brachybacterium nesterenkovii</name>
    <dbReference type="NCBI Taxonomy" id="47847"/>
    <lineage>
        <taxon>Bacteria</taxon>
        <taxon>Bacillati</taxon>
        <taxon>Actinomycetota</taxon>
        <taxon>Actinomycetes</taxon>
        <taxon>Micrococcales</taxon>
        <taxon>Dermabacteraceae</taxon>
        <taxon>Brachybacterium</taxon>
    </lineage>
</organism>
<dbReference type="GO" id="GO:0005886">
    <property type="term" value="C:plasma membrane"/>
    <property type="evidence" value="ECO:0007669"/>
    <property type="project" value="UniProtKB-SubCell"/>
</dbReference>
<proteinExistence type="predicted"/>
<keyword evidence="2" id="KW-1003">Cell membrane</keyword>
<dbReference type="InterPro" id="IPR051676">
    <property type="entry name" value="UPF0053_domain"/>
</dbReference>
<feature type="domain" description="CBS" evidence="6">
    <location>
        <begin position="220"/>
        <end position="281"/>
    </location>
</feature>
<evidence type="ECO:0000313" key="9">
    <source>
        <dbReference type="Proteomes" id="UP000195981"/>
    </source>
</evidence>
<feature type="transmembrane region" description="Helical" evidence="5">
    <location>
        <begin position="98"/>
        <end position="117"/>
    </location>
</feature>
<evidence type="ECO:0000256" key="2">
    <source>
        <dbReference type="ARBA" id="ARBA00022475"/>
    </source>
</evidence>
<feature type="transmembrane region" description="Helical" evidence="5">
    <location>
        <begin position="6"/>
        <end position="28"/>
    </location>
</feature>
<reference evidence="8 9" key="1">
    <citation type="submission" date="2017-02" db="EMBL/GenBank/DDBJ databases">
        <authorList>
            <person name="Peterson S.W."/>
        </authorList>
    </citation>
    <scope>NUCLEOTIDE SEQUENCE [LARGE SCALE GENOMIC DNA]</scope>
    <source>
        <strain evidence="8 9">CIP104813</strain>
    </source>
</reference>
<dbReference type="AlphaFoldDB" id="A0A1X6WVP3"/>
<name>A0A1X6WVP3_9MICO</name>
<feature type="transmembrane region" description="Helical" evidence="5">
    <location>
        <begin position="129"/>
        <end position="147"/>
    </location>
</feature>
<dbReference type="RefSeq" id="WP_087102105.1">
    <property type="nucleotide sequence ID" value="NZ_FWFG01000015.1"/>
</dbReference>
<dbReference type="PROSITE" id="PS51846">
    <property type="entry name" value="CNNM"/>
    <property type="match status" value="1"/>
</dbReference>
<dbReference type="OrthoDB" id="110231at2"/>
<dbReference type="SUPFAM" id="SSF54631">
    <property type="entry name" value="CBS-domain pair"/>
    <property type="match status" value="1"/>
</dbReference>
<evidence type="ECO:0000256" key="4">
    <source>
        <dbReference type="PROSITE-ProRule" id="PRU01193"/>
    </source>
</evidence>
<dbReference type="Pfam" id="PF00571">
    <property type="entry name" value="CBS"/>
    <property type="match status" value="1"/>
</dbReference>
<evidence type="ECO:0000313" key="8">
    <source>
        <dbReference type="EMBL" id="SLM88450.1"/>
    </source>
</evidence>
<dbReference type="PANTHER" id="PTHR43099">
    <property type="entry name" value="UPF0053 PROTEIN YRKA"/>
    <property type="match status" value="1"/>
</dbReference>
<comment type="subcellular location">
    <subcellularLocation>
        <location evidence="1">Cell membrane</location>
        <topology evidence="1">Multi-pass membrane protein</topology>
    </subcellularLocation>
</comment>
<evidence type="ECO:0000256" key="5">
    <source>
        <dbReference type="SAM" id="Phobius"/>
    </source>
</evidence>
<dbReference type="InterPro" id="IPR046342">
    <property type="entry name" value="CBS_dom_sf"/>
</dbReference>
<dbReference type="InterPro" id="IPR000644">
    <property type="entry name" value="CBS_dom"/>
</dbReference>
<keyword evidence="3" id="KW-0129">CBS domain</keyword>
<dbReference type="PANTHER" id="PTHR43099:SF4">
    <property type="entry name" value="INTEGRAL MEMBRANE PROTEIN"/>
    <property type="match status" value="1"/>
</dbReference>
<dbReference type="Pfam" id="PF01595">
    <property type="entry name" value="CNNM"/>
    <property type="match status" value="1"/>
</dbReference>
<evidence type="ECO:0000256" key="3">
    <source>
        <dbReference type="PROSITE-ProRule" id="PRU00703"/>
    </source>
</evidence>
<evidence type="ECO:0000259" key="6">
    <source>
        <dbReference type="PROSITE" id="PS51371"/>
    </source>
</evidence>